<evidence type="ECO:0000313" key="5">
    <source>
        <dbReference type="EMBL" id="RIA75808.1"/>
    </source>
</evidence>
<keyword evidence="2" id="KW-0479">Metal-binding</keyword>
<comment type="caution">
    <text evidence="5">The sequence shown here is derived from an EMBL/GenBank/DDBJ whole genome shotgun (WGS) entry which is preliminary data.</text>
</comment>
<reference evidence="5 6" key="1">
    <citation type="submission" date="2018-08" db="EMBL/GenBank/DDBJ databases">
        <title>Genomic Encyclopedia of Archaeal and Bacterial Type Strains, Phase II (KMG-II): from individual species to whole genera.</title>
        <authorList>
            <person name="Goeker M."/>
        </authorList>
    </citation>
    <scope>NUCLEOTIDE SEQUENCE [LARGE SCALE GENOMIC DNA]</scope>
    <source>
        <strain evidence="5 6">ATCC 27112</strain>
    </source>
</reference>
<dbReference type="InterPro" id="IPR058240">
    <property type="entry name" value="rSAM_sf"/>
</dbReference>
<dbReference type="GO" id="GO:0051536">
    <property type="term" value="F:iron-sulfur cluster binding"/>
    <property type="evidence" value="ECO:0007669"/>
    <property type="project" value="UniProtKB-KW"/>
</dbReference>
<accession>A0A397RQ28</accession>
<evidence type="ECO:0000313" key="6">
    <source>
        <dbReference type="Proteomes" id="UP000266506"/>
    </source>
</evidence>
<keyword evidence="1" id="KW-0949">S-adenosyl-L-methionine</keyword>
<keyword evidence="6" id="KW-1185">Reference proteome</keyword>
<sequence length="329" mass="39313">MKQLLDKHINLVVDMHGCPNRCMHCWLGDVPNNIIPDAMDLKIVNRFKEYFKDVTFYSWLREPDFFQDYKNRWTLDNELSNTKPNRFELASFYKIVRDINYVKFLKEVGTKKVQLTFFGMEELTDKYIGRKGAFNELLLATTILQENDISPRWQIFINEENKDEILDVIHIAKNNNVKDIFIHAGSCDGNNRKLYDIRINKEDIYKELIPYYLDYNELLTEKECYKLLENDNSYFIPDSSELVINITSDYNMYFNYTNPSKKWRIGNVFDDNFEEIVNRIINKDIEAIRIAKSIPIKDLVKKYGNYNSNRVFFLDDYKMYLLNNELNNN</sequence>
<gene>
    <name evidence="5" type="ORF">EI71_01105</name>
</gene>
<dbReference type="InterPro" id="IPR013785">
    <property type="entry name" value="Aldolase_TIM"/>
</dbReference>
<evidence type="ECO:0000256" key="3">
    <source>
        <dbReference type="ARBA" id="ARBA00023004"/>
    </source>
</evidence>
<dbReference type="GO" id="GO:0046872">
    <property type="term" value="F:metal ion binding"/>
    <property type="evidence" value="ECO:0007669"/>
    <property type="project" value="UniProtKB-KW"/>
</dbReference>
<proteinExistence type="predicted"/>
<dbReference type="EMBL" id="QXEV01000010">
    <property type="protein sequence ID" value="RIA75808.1"/>
    <property type="molecule type" value="Genomic_DNA"/>
</dbReference>
<dbReference type="RefSeq" id="WP_147387566.1">
    <property type="nucleotide sequence ID" value="NZ_QXEV01000010.1"/>
</dbReference>
<protein>
    <submittedName>
        <fullName evidence="5">MoaA/NifB/PqqE/SkfB family radical SAM enzyme</fullName>
    </submittedName>
</protein>
<dbReference type="PANTHER" id="PTHR11228:SF7">
    <property type="entry name" value="PQQA PEPTIDE CYCLASE"/>
    <property type="match status" value="1"/>
</dbReference>
<evidence type="ECO:0000256" key="2">
    <source>
        <dbReference type="ARBA" id="ARBA00022723"/>
    </source>
</evidence>
<organism evidence="5 6">
    <name type="scientific">Anaeroplasma bactoclasticum</name>
    <dbReference type="NCBI Taxonomy" id="2088"/>
    <lineage>
        <taxon>Bacteria</taxon>
        <taxon>Bacillati</taxon>
        <taxon>Mycoplasmatota</taxon>
        <taxon>Mollicutes</taxon>
        <taxon>Anaeroplasmatales</taxon>
        <taxon>Anaeroplasmataceae</taxon>
        <taxon>Anaeroplasma</taxon>
    </lineage>
</organism>
<keyword evidence="4" id="KW-0411">Iron-sulfur</keyword>
<dbReference type="InParanoid" id="A0A397RQ28"/>
<dbReference type="SUPFAM" id="SSF102114">
    <property type="entry name" value="Radical SAM enzymes"/>
    <property type="match status" value="1"/>
</dbReference>
<keyword evidence="3" id="KW-0408">Iron</keyword>
<dbReference type="PANTHER" id="PTHR11228">
    <property type="entry name" value="RADICAL SAM DOMAIN PROTEIN"/>
    <property type="match status" value="1"/>
</dbReference>
<dbReference type="GO" id="GO:0003824">
    <property type="term" value="F:catalytic activity"/>
    <property type="evidence" value="ECO:0007669"/>
    <property type="project" value="InterPro"/>
</dbReference>
<dbReference type="InterPro" id="IPR007197">
    <property type="entry name" value="rSAM"/>
</dbReference>
<dbReference type="AlphaFoldDB" id="A0A397RQ28"/>
<evidence type="ECO:0000256" key="1">
    <source>
        <dbReference type="ARBA" id="ARBA00022691"/>
    </source>
</evidence>
<dbReference type="SFLD" id="SFLDS00029">
    <property type="entry name" value="Radical_SAM"/>
    <property type="match status" value="1"/>
</dbReference>
<evidence type="ECO:0000256" key="4">
    <source>
        <dbReference type="ARBA" id="ARBA00023014"/>
    </source>
</evidence>
<dbReference type="Gene3D" id="3.20.20.70">
    <property type="entry name" value="Aldolase class I"/>
    <property type="match status" value="1"/>
</dbReference>
<name>A0A397RQ28_9MOLU</name>
<dbReference type="InterPro" id="IPR050377">
    <property type="entry name" value="Radical_SAM_PqqE_MftC-like"/>
</dbReference>
<dbReference type="Proteomes" id="UP000266506">
    <property type="component" value="Unassembled WGS sequence"/>
</dbReference>